<comment type="caution">
    <text evidence="2">The sequence shown here is derived from an EMBL/GenBank/DDBJ whole genome shotgun (WGS) entry which is preliminary data.</text>
</comment>
<feature type="compositionally biased region" description="Basic and acidic residues" evidence="1">
    <location>
        <begin position="359"/>
        <end position="372"/>
    </location>
</feature>
<evidence type="ECO:0000313" key="3">
    <source>
        <dbReference type="Proteomes" id="UP001519064"/>
    </source>
</evidence>
<dbReference type="RefSeq" id="WP_209243152.1">
    <property type="nucleotide sequence ID" value="NZ_JADKMA010000232.1"/>
</dbReference>
<proteinExistence type="predicted"/>
<evidence type="ECO:0000256" key="1">
    <source>
        <dbReference type="SAM" id="MobiDB-lite"/>
    </source>
</evidence>
<dbReference type="Proteomes" id="UP001519064">
    <property type="component" value="Unassembled WGS sequence"/>
</dbReference>
<gene>
    <name evidence="2" type="ORF">ITI46_30465</name>
</gene>
<evidence type="ECO:0000313" key="2">
    <source>
        <dbReference type="EMBL" id="MBO8195939.1"/>
    </source>
</evidence>
<evidence type="ECO:0008006" key="4">
    <source>
        <dbReference type="Google" id="ProtNLM"/>
    </source>
</evidence>
<keyword evidence="3" id="KW-1185">Reference proteome</keyword>
<reference evidence="2 3" key="1">
    <citation type="submission" date="2020-11" db="EMBL/GenBank/DDBJ databases">
        <title>Streptomyces spirodelae sp. nov., isolated from duckweed.</title>
        <authorList>
            <person name="Saimee Y."/>
            <person name="Duangmal K."/>
        </authorList>
    </citation>
    <scope>NUCLEOTIDE SEQUENCE [LARGE SCALE GENOMIC DNA]</scope>
    <source>
        <strain evidence="2 3">S16-07</strain>
    </source>
</reference>
<feature type="compositionally biased region" description="Basic and acidic residues" evidence="1">
    <location>
        <begin position="384"/>
        <end position="394"/>
    </location>
</feature>
<protein>
    <recommendedName>
        <fullName evidence="4">PE-PGRS family protein</fullName>
    </recommendedName>
</protein>
<sequence length="394" mass="44820">MLNFQEPPEWQQDADRHTELRDPVLMVRQLSRFETLGRKIPIRMDNAHVCVTHKNGYETFLPPQRPNFAGKRYTAVYEVDVGVHPVRSQLCFPSENDAFEFGADIELSWQVSDPARFVASGHRDVPGLLLNELQMQARPVTRQFAIDDSAQAEQALLKSLEASEPPGSSAGLRVWWTVRLRRDDANIAHQQRLQAIDHASAAAVREAQQGMTVDAAQHLRDRQLDEFQVQRAMAYGEQQQALAMRQLEWQHQQAMLAGRQQVELQQFEAEKIRFYEDQLTKGGPAAWAAHLARNPEDSLLVMENMRQDQREYLRSQIDLVTKILGEGHAEAYQLEGFQQTALQIVEPLLRQPPPTTEATRTDGPDPRPHEDNDALPASEGQEQPEQHEPRSTAP</sequence>
<feature type="non-terminal residue" evidence="2">
    <location>
        <position position="394"/>
    </location>
</feature>
<name>A0ABS3XKU7_9ACTN</name>
<accession>A0ABS3XKU7</accession>
<feature type="region of interest" description="Disordered" evidence="1">
    <location>
        <begin position="348"/>
        <end position="394"/>
    </location>
</feature>
<organism evidence="2 3">
    <name type="scientific">Streptomyces oryzae</name>
    <dbReference type="NCBI Taxonomy" id="1434886"/>
    <lineage>
        <taxon>Bacteria</taxon>
        <taxon>Bacillati</taxon>
        <taxon>Actinomycetota</taxon>
        <taxon>Actinomycetes</taxon>
        <taxon>Kitasatosporales</taxon>
        <taxon>Streptomycetaceae</taxon>
        <taxon>Streptomyces</taxon>
    </lineage>
</organism>
<dbReference type="EMBL" id="JADKMA010000232">
    <property type="protein sequence ID" value="MBO8195939.1"/>
    <property type="molecule type" value="Genomic_DNA"/>
</dbReference>